<comment type="similarity">
    <text evidence="1">Belongs to the iron/ascorbate-dependent oxidoreductase family.</text>
</comment>
<dbReference type="EMBL" id="AMGV01000004">
    <property type="protein sequence ID" value="KEF58756.1"/>
    <property type="molecule type" value="Genomic_DNA"/>
</dbReference>
<comment type="caution">
    <text evidence="4">The sequence shown here is derived from an EMBL/GenBank/DDBJ whole genome shotgun (WGS) entry which is preliminary data.</text>
</comment>
<dbReference type="Pfam" id="PF03171">
    <property type="entry name" value="2OG-FeII_Oxy"/>
    <property type="match status" value="1"/>
</dbReference>
<dbReference type="AlphaFoldDB" id="A0A072PG07"/>
<sequence length="276" mass="30483">MAAQEPTDIIILTVDLSPYLHSPASVAADAIVGEIRKACATSGFFQLVWHSVSKSLPQQAFVAAKALFNLLDKEKCKLSGTPGRGYEVLGTQFLEPGKKAGLEEGYFLGREAPDGNPPFPPFLEPNVWPSPELIPHWHFKIPLLEYHRALSDSSSIVLRVTASEMENMDTGVFADFRQNPIESVLNQDKNEWIEVTPRDDAYVANIGDMLSVWTGGAYKSNIHRVINNSGSERYSIPFFSDGNADCVIRCLDESAENKAGRTYCGRTYTVPICPKL</sequence>
<gene>
    <name evidence="4" type="ORF">A1O9_06682</name>
</gene>
<dbReference type="VEuPathDB" id="FungiDB:A1O9_06682"/>
<dbReference type="STRING" id="1182545.A0A072PG07"/>
<accession>A0A072PG07</accession>
<keyword evidence="5" id="KW-1185">Reference proteome</keyword>
<dbReference type="PANTHER" id="PTHR47990">
    <property type="entry name" value="2-OXOGLUTARATE (2OG) AND FE(II)-DEPENDENT OXYGENASE SUPERFAMILY PROTEIN-RELATED"/>
    <property type="match status" value="1"/>
</dbReference>
<dbReference type="SUPFAM" id="SSF51197">
    <property type="entry name" value="Clavaminate synthase-like"/>
    <property type="match status" value="1"/>
</dbReference>
<proteinExistence type="inferred from homology"/>
<dbReference type="InterPro" id="IPR027443">
    <property type="entry name" value="IPNS-like_sf"/>
</dbReference>
<evidence type="ECO:0000313" key="5">
    <source>
        <dbReference type="Proteomes" id="UP000027920"/>
    </source>
</evidence>
<evidence type="ECO:0000259" key="2">
    <source>
        <dbReference type="Pfam" id="PF03171"/>
    </source>
</evidence>
<dbReference type="Proteomes" id="UP000027920">
    <property type="component" value="Unassembled WGS sequence"/>
</dbReference>
<dbReference type="Gene3D" id="2.60.120.330">
    <property type="entry name" value="B-lactam Antibiotic, Isopenicillin N Synthase, Chain"/>
    <property type="match status" value="2"/>
</dbReference>
<protein>
    <recommendedName>
        <fullName evidence="6">Fe2OG dioxygenase domain-containing protein</fullName>
    </recommendedName>
</protein>
<evidence type="ECO:0000313" key="4">
    <source>
        <dbReference type="EMBL" id="KEF58756.1"/>
    </source>
</evidence>
<dbReference type="OrthoDB" id="288590at2759"/>
<evidence type="ECO:0000256" key="1">
    <source>
        <dbReference type="ARBA" id="ARBA00008056"/>
    </source>
</evidence>
<evidence type="ECO:0008006" key="6">
    <source>
        <dbReference type="Google" id="ProtNLM"/>
    </source>
</evidence>
<dbReference type="InterPro" id="IPR044861">
    <property type="entry name" value="IPNS-like_FE2OG_OXY"/>
</dbReference>
<dbReference type="HOGENOM" id="CLU_010119_6_3_1"/>
<dbReference type="Pfam" id="PF14226">
    <property type="entry name" value="DIOX_N"/>
    <property type="match status" value="1"/>
</dbReference>
<organism evidence="4 5">
    <name type="scientific">Exophiala aquamarina CBS 119918</name>
    <dbReference type="NCBI Taxonomy" id="1182545"/>
    <lineage>
        <taxon>Eukaryota</taxon>
        <taxon>Fungi</taxon>
        <taxon>Dikarya</taxon>
        <taxon>Ascomycota</taxon>
        <taxon>Pezizomycotina</taxon>
        <taxon>Eurotiomycetes</taxon>
        <taxon>Chaetothyriomycetidae</taxon>
        <taxon>Chaetothyriales</taxon>
        <taxon>Herpotrichiellaceae</taxon>
        <taxon>Exophiala</taxon>
    </lineage>
</organism>
<feature type="domain" description="Non-haem dioxygenase N-terminal" evidence="3">
    <location>
        <begin position="13"/>
        <end position="130"/>
    </location>
</feature>
<dbReference type="RefSeq" id="XP_013261346.1">
    <property type="nucleotide sequence ID" value="XM_013405892.1"/>
</dbReference>
<name>A0A072PG07_9EURO</name>
<evidence type="ECO:0000259" key="3">
    <source>
        <dbReference type="Pfam" id="PF14226"/>
    </source>
</evidence>
<reference evidence="4 5" key="1">
    <citation type="submission" date="2013-03" db="EMBL/GenBank/DDBJ databases">
        <title>The Genome Sequence of Exophiala aquamarina CBS 119918.</title>
        <authorList>
            <consortium name="The Broad Institute Genomics Platform"/>
            <person name="Cuomo C."/>
            <person name="de Hoog S."/>
            <person name="Gorbushina A."/>
            <person name="Walker B."/>
            <person name="Young S.K."/>
            <person name="Zeng Q."/>
            <person name="Gargeya S."/>
            <person name="Fitzgerald M."/>
            <person name="Haas B."/>
            <person name="Abouelleil A."/>
            <person name="Allen A.W."/>
            <person name="Alvarado L."/>
            <person name="Arachchi H.M."/>
            <person name="Berlin A.M."/>
            <person name="Chapman S.B."/>
            <person name="Gainer-Dewar J."/>
            <person name="Goldberg J."/>
            <person name="Griggs A."/>
            <person name="Gujja S."/>
            <person name="Hansen M."/>
            <person name="Howarth C."/>
            <person name="Imamovic A."/>
            <person name="Ireland A."/>
            <person name="Larimer J."/>
            <person name="McCowan C."/>
            <person name="Murphy C."/>
            <person name="Pearson M."/>
            <person name="Poon T.W."/>
            <person name="Priest M."/>
            <person name="Roberts A."/>
            <person name="Saif S."/>
            <person name="Shea T."/>
            <person name="Sisk P."/>
            <person name="Sykes S."/>
            <person name="Wortman J."/>
            <person name="Nusbaum C."/>
            <person name="Birren B."/>
        </authorList>
    </citation>
    <scope>NUCLEOTIDE SEQUENCE [LARGE SCALE GENOMIC DNA]</scope>
    <source>
        <strain evidence="4 5">CBS 119918</strain>
    </source>
</reference>
<feature type="domain" description="Isopenicillin N synthase-like Fe(2+) 2OG dioxygenase" evidence="2">
    <location>
        <begin position="187"/>
        <end position="240"/>
    </location>
</feature>
<dbReference type="InterPro" id="IPR050231">
    <property type="entry name" value="Iron_ascorbate_oxido_reductase"/>
</dbReference>
<dbReference type="InterPro" id="IPR026992">
    <property type="entry name" value="DIOX_N"/>
</dbReference>
<dbReference type="GeneID" id="25281599"/>